<accession>A0ABS9J5S6</accession>
<dbReference type="InterPro" id="IPR052701">
    <property type="entry name" value="GAG_Ulvan_Degrading_Sulfatases"/>
</dbReference>
<dbReference type="CDD" id="cd16143">
    <property type="entry name" value="ARS_like"/>
    <property type="match status" value="1"/>
</dbReference>
<keyword evidence="2" id="KW-0378">Hydrolase</keyword>
<dbReference type="Pfam" id="PF00884">
    <property type="entry name" value="Sulfatase"/>
    <property type="match status" value="1"/>
</dbReference>
<comment type="caution">
    <text evidence="4">The sequence shown here is derived from an EMBL/GenBank/DDBJ whole genome shotgun (WGS) entry which is preliminary data.</text>
</comment>
<dbReference type="Proteomes" id="UP000829517">
    <property type="component" value="Unassembled WGS sequence"/>
</dbReference>
<proteinExistence type="inferred from homology"/>
<evidence type="ECO:0000313" key="5">
    <source>
        <dbReference type="Proteomes" id="UP000829517"/>
    </source>
</evidence>
<name>A0ABS9J5S6_9FLAO</name>
<dbReference type="Gene3D" id="3.40.720.10">
    <property type="entry name" value="Alkaline Phosphatase, subunit A"/>
    <property type="match status" value="1"/>
</dbReference>
<evidence type="ECO:0000259" key="3">
    <source>
        <dbReference type="Pfam" id="PF00884"/>
    </source>
</evidence>
<evidence type="ECO:0000256" key="2">
    <source>
        <dbReference type="ARBA" id="ARBA00022801"/>
    </source>
</evidence>
<reference evidence="4 5" key="1">
    <citation type="submission" date="2021-01" db="EMBL/GenBank/DDBJ databases">
        <title>Genome sequencing of Joostella atrarenae M1-2 (= KCTC 23194).</title>
        <authorList>
            <person name="Zakaria M.R."/>
            <person name="Lam M.Q."/>
            <person name="Chong C.S."/>
        </authorList>
    </citation>
    <scope>NUCLEOTIDE SEQUENCE [LARGE SCALE GENOMIC DNA]</scope>
    <source>
        <strain evidence="4 5">M1-2</strain>
    </source>
</reference>
<dbReference type="PROSITE" id="PS00523">
    <property type="entry name" value="SULFATASE_1"/>
    <property type="match status" value="1"/>
</dbReference>
<dbReference type="InterPro" id="IPR017850">
    <property type="entry name" value="Alkaline_phosphatase_core_sf"/>
</dbReference>
<dbReference type="PROSITE" id="PS51257">
    <property type="entry name" value="PROKAR_LIPOPROTEIN"/>
    <property type="match status" value="1"/>
</dbReference>
<dbReference type="PANTHER" id="PTHR43751">
    <property type="entry name" value="SULFATASE"/>
    <property type="match status" value="1"/>
</dbReference>
<evidence type="ECO:0000313" key="4">
    <source>
        <dbReference type="EMBL" id="MCF8715792.1"/>
    </source>
</evidence>
<dbReference type="InterPro" id="IPR024607">
    <property type="entry name" value="Sulfatase_CS"/>
</dbReference>
<gene>
    <name evidence="4" type="ORF">JM658_13230</name>
</gene>
<evidence type="ECO:0000256" key="1">
    <source>
        <dbReference type="ARBA" id="ARBA00008779"/>
    </source>
</evidence>
<keyword evidence="5" id="KW-1185">Reference proteome</keyword>
<sequence length="527" mass="58199">MNLTKISQLLLIGILLFSCNESNNKKEDLLADSSEVNHDKPNVIIIYADDLGYGDVSAYGAKALNTPNIDKLANEGLMFTNGHCASATCTPSRYAMLTGNYAFRKKGTGVLNGDAGLIIPTDKMTLPKVFKNKGYKTAVVGKWHLGLGDGGAIDWNQSIKPGPNEVGFDYSFIFPATADRVPTVYLKNHDILGLEDNDPIAVSYRKKIGDEPTGKENPELLKMPYTPGLGHDGTIVNGISRMGFMEGGTRSRWTDEELAHDFYSEAEDFIINNQEESFFLFFSLSDIHVPRMPDTRFKGASGLGYRGDAVLQLDDTTGRIMRLLEYLNIEDNTIVIFSSDNGPILDDGYVDGAITEINGHKPSGIYRSGKYSIFEGGTRVPTIIRWPNKIKAGSVSDAMVSQVDFLASFADYFGVPLDKEDAVDSFNIWDAFVGISTEGRSTMIEHARTLAFLENEWKYIQPKKGAKRLSWAIDVEGGQETGNSEEVQLYNLKEDPKELNNIAEKHPEKVAKLKEALENALAEGRTR</sequence>
<dbReference type="SUPFAM" id="SSF53649">
    <property type="entry name" value="Alkaline phosphatase-like"/>
    <property type="match status" value="1"/>
</dbReference>
<protein>
    <submittedName>
        <fullName evidence="4">Arylsulfatase</fullName>
    </submittedName>
</protein>
<dbReference type="InterPro" id="IPR000917">
    <property type="entry name" value="Sulfatase_N"/>
</dbReference>
<dbReference type="EMBL" id="JAETXX010000010">
    <property type="protein sequence ID" value="MCF8715792.1"/>
    <property type="molecule type" value="Genomic_DNA"/>
</dbReference>
<dbReference type="RefSeq" id="WP_236959758.1">
    <property type="nucleotide sequence ID" value="NZ_JAETXX010000010.1"/>
</dbReference>
<feature type="domain" description="Sulfatase N-terminal" evidence="3">
    <location>
        <begin position="41"/>
        <end position="415"/>
    </location>
</feature>
<dbReference type="PROSITE" id="PS00149">
    <property type="entry name" value="SULFATASE_2"/>
    <property type="match status" value="1"/>
</dbReference>
<dbReference type="Gene3D" id="3.30.1120.10">
    <property type="match status" value="1"/>
</dbReference>
<dbReference type="PANTHER" id="PTHR43751:SF6">
    <property type="entry name" value="N-ACETYLGALACTOSAMINE-6-O-SULFATASE"/>
    <property type="match status" value="1"/>
</dbReference>
<organism evidence="4 5">
    <name type="scientific">Joostella atrarenae</name>
    <dbReference type="NCBI Taxonomy" id="679257"/>
    <lineage>
        <taxon>Bacteria</taxon>
        <taxon>Pseudomonadati</taxon>
        <taxon>Bacteroidota</taxon>
        <taxon>Flavobacteriia</taxon>
        <taxon>Flavobacteriales</taxon>
        <taxon>Flavobacteriaceae</taxon>
        <taxon>Joostella</taxon>
    </lineage>
</organism>
<comment type="similarity">
    <text evidence="1">Belongs to the sulfatase family.</text>
</comment>